<comment type="subcellular location">
    <subcellularLocation>
        <location evidence="1">Nucleus</location>
    </subcellularLocation>
</comment>
<dbReference type="SMART" id="SM00066">
    <property type="entry name" value="GAL4"/>
    <property type="match status" value="1"/>
</dbReference>
<dbReference type="Proteomes" id="UP001147760">
    <property type="component" value="Unassembled WGS sequence"/>
</dbReference>
<reference evidence="8" key="2">
    <citation type="journal article" date="2023" name="IMA Fungus">
        <title>Comparative genomic study of the Penicillium genus elucidates a diverse pangenome and 15 lateral gene transfer events.</title>
        <authorList>
            <person name="Petersen C."/>
            <person name="Sorensen T."/>
            <person name="Nielsen M.R."/>
            <person name="Sondergaard T.E."/>
            <person name="Sorensen J.L."/>
            <person name="Fitzpatrick D.A."/>
            <person name="Frisvad J.C."/>
            <person name="Nielsen K.L."/>
        </authorList>
    </citation>
    <scope>NUCLEOTIDE SEQUENCE</scope>
    <source>
        <strain evidence="8">IBT 17660</strain>
    </source>
</reference>
<reference evidence="8" key="1">
    <citation type="submission" date="2022-12" db="EMBL/GenBank/DDBJ databases">
        <authorList>
            <person name="Petersen C."/>
        </authorList>
    </citation>
    <scope>NUCLEOTIDE SEQUENCE</scope>
    <source>
        <strain evidence="8">IBT 17660</strain>
    </source>
</reference>
<keyword evidence="3" id="KW-0238">DNA-binding</keyword>
<evidence type="ECO:0000259" key="7">
    <source>
        <dbReference type="PROSITE" id="PS50048"/>
    </source>
</evidence>
<evidence type="ECO:0000256" key="4">
    <source>
        <dbReference type="ARBA" id="ARBA00023163"/>
    </source>
</evidence>
<dbReference type="AlphaFoldDB" id="A0A9W9WZ11"/>
<feature type="compositionally biased region" description="Basic and acidic residues" evidence="6">
    <location>
        <begin position="42"/>
        <end position="51"/>
    </location>
</feature>
<dbReference type="EMBL" id="JAPWDO010000003">
    <property type="protein sequence ID" value="KAJ5479324.1"/>
    <property type="molecule type" value="Genomic_DNA"/>
</dbReference>
<feature type="domain" description="Zn(2)-C6 fungal-type" evidence="7">
    <location>
        <begin position="57"/>
        <end position="87"/>
    </location>
</feature>
<feature type="compositionally biased region" description="Polar residues" evidence="6">
    <location>
        <begin position="10"/>
        <end position="36"/>
    </location>
</feature>
<organism evidence="8 9">
    <name type="scientific">Penicillium desertorum</name>
    <dbReference type="NCBI Taxonomy" id="1303715"/>
    <lineage>
        <taxon>Eukaryota</taxon>
        <taxon>Fungi</taxon>
        <taxon>Dikarya</taxon>
        <taxon>Ascomycota</taxon>
        <taxon>Pezizomycotina</taxon>
        <taxon>Eurotiomycetes</taxon>
        <taxon>Eurotiomycetidae</taxon>
        <taxon>Eurotiales</taxon>
        <taxon>Aspergillaceae</taxon>
        <taxon>Penicillium</taxon>
    </lineage>
</organism>
<dbReference type="CDD" id="cd00067">
    <property type="entry name" value="GAL4"/>
    <property type="match status" value="1"/>
</dbReference>
<dbReference type="InterPro" id="IPR001138">
    <property type="entry name" value="Zn2Cys6_DnaBD"/>
</dbReference>
<dbReference type="InterPro" id="IPR036864">
    <property type="entry name" value="Zn2-C6_fun-type_DNA-bd_sf"/>
</dbReference>
<evidence type="ECO:0000313" key="8">
    <source>
        <dbReference type="EMBL" id="KAJ5479324.1"/>
    </source>
</evidence>
<keyword evidence="9" id="KW-1185">Reference proteome</keyword>
<dbReference type="PANTHER" id="PTHR37534:SF40">
    <property type="entry name" value="ZN(2)-C6 FUNGAL-TYPE DOMAIN-CONTAINING PROTEIN"/>
    <property type="match status" value="1"/>
</dbReference>
<gene>
    <name evidence="8" type="ORF">N7530_004833</name>
</gene>
<dbReference type="Pfam" id="PF11951">
    <property type="entry name" value="Fungal_trans_2"/>
    <property type="match status" value="1"/>
</dbReference>
<protein>
    <recommendedName>
        <fullName evidence="7">Zn(2)-C6 fungal-type domain-containing protein</fullName>
    </recommendedName>
</protein>
<keyword evidence="2" id="KW-0805">Transcription regulation</keyword>
<evidence type="ECO:0000256" key="6">
    <source>
        <dbReference type="SAM" id="MobiDB-lite"/>
    </source>
</evidence>
<dbReference type="PANTHER" id="PTHR37534">
    <property type="entry name" value="TRANSCRIPTIONAL ACTIVATOR PROTEIN UGA3"/>
    <property type="match status" value="1"/>
</dbReference>
<evidence type="ECO:0000256" key="1">
    <source>
        <dbReference type="ARBA" id="ARBA00004123"/>
    </source>
</evidence>
<dbReference type="OrthoDB" id="4078573at2759"/>
<sequence>MNLRKVAKAQPQSPSVSTRTSTPKSQASDSQSTPRPHSSRKKSTDTPDTKARRVRTGCLTCRQRHLKCDEAVGRCLNCRKSDRICRRGVRLNFIDTQTVAPPHIIARPHGSKVTFRDDSRMIASLYVGGFEIYPPVQAESPVQEDPQSHHDFDFMGDDDLTNLFQSVAHSFDPLSLDVPHPNAVDFVGTDTWHQSHLVPGDELLPHGTSHFARKLAGNHEYHTFLTDPEQVSLLRIFVEEVGPRMDIMDEMNHSAHKAQFSQILPGFAIGEPILLKAFLACGARHLSYADPSYEDEKAAHYYDAATRDLLEAIHDPNRDSVLCATAALALSFSENMPGQSRHSGDHSAGSRALIRECGWTAKTPGLGGACFRISISAELLKYATIVGNQDLWHHRILYIFAKVMSLQASSRQSHGLDGDSASAIQLNDHEWITHDRWCEQWAKSIPRSLAPLGHLQPWQTTSKSVFPEVWFVNRSAIVSRLFYHASRILLAKTHPFQSEFDEDMRKMQRSHAHEMCGLIAHITDRLVQNMAKIPGLSVSNQLNRGVAHISLYFLVLAAECLETRETQEEVLGIFDTITKVTGSSAETIKNDLKRVWSWVDAHPHTMTPAQMHNDFYELDPSLPTPNRPGSCSSLHNPLLTTGDFSLENHPYQGYYVPPHHHHALNQYHYGSYDLI</sequence>
<dbReference type="GO" id="GO:0045944">
    <property type="term" value="P:positive regulation of transcription by RNA polymerase II"/>
    <property type="evidence" value="ECO:0007669"/>
    <property type="project" value="TreeGrafter"/>
</dbReference>
<dbReference type="GO" id="GO:0000981">
    <property type="term" value="F:DNA-binding transcription factor activity, RNA polymerase II-specific"/>
    <property type="evidence" value="ECO:0007669"/>
    <property type="project" value="InterPro"/>
</dbReference>
<keyword evidence="4" id="KW-0804">Transcription</keyword>
<evidence type="ECO:0000256" key="3">
    <source>
        <dbReference type="ARBA" id="ARBA00023125"/>
    </source>
</evidence>
<keyword evidence="5" id="KW-0539">Nucleus</keyword>
<dbReference type="Pfam" id="PF00172">
    <property type="entry name" value="Zn_clus"/>
    <property type="match status" value="1"/>
</dbReference>
<dbReference type="PROSITE" id="PS50048">
    <property type="entry name" value="ZN2_CY6_FUNGAL_2"/>
    <property type="match status" value="1"/>
</dbReference>
<dbReference type="InterPro" id="IPR021858">
    <property type="entry name" value="Fun_TF"/>
</dbReference>
<evidence type="ECO:0000256" key="5">
    <source>
        <dbReference type="ARBA" id="ARBA00023242"/>
    </source>
</evidence>
<name>A0A9W9WZ11_9EURO</name>
<dbReference type="PROSITE" id="PS00463">
    <property type="entry name" value="ZN2_CY6_FUNGAL_1"/>
    <property type="match status" value="1"/>
</dbReference>
<dbReference type="GO" id="GO:0000976">
    <property type="term" value="F:transcription cis-regulatory region binding"/>
    <property type="evidence" value="ECO:0007669"/>
    <property type="project" value="TreeGrafter"/>
</dbReference>
<dbReference type="GO" id="GO:0008270">
    <property type="term" value="F:zinc ion binding"/>
    <property type="evidence" value="ECO:0007669"/>
    <property type="project" value="InterPro"/>
</dbReference>
<proteinExistence type="predicted"/>
<feature type="region of interest" description="Disordered" evidence="6">
    <location>
        <begin position="1"/>
        <end position="52"/>
    </location>
</feature>
<dbReference type="SUPFAM" id="SSF57701">
    <property type="entry name" value="Zn2/Cys6 DNA-binding domain"/>
    <property type="match status" value="1"/>
</dbReference>
<evidence type="ECO:0000256" key="2">
    <source>
        <dbReference type="ARBA" id="ARBA00023015"/>
    </source>
</evidence>
<dbReference type="GO" id="GO:0005634">
    <property type="term" value="C:nucleus"/>
    <property type="evidence" value="ECO:0007669"/>
    <property type="project" value="UniProtKB-SubCell"/>
</dbReference>
<evidence type="ECO:0000313" key="9">
    <source>
        <dbReference type="Proteomes" id="UP001147760"/>
    </source>
</evidence>
<accession>A0A9W9WZ11</accession>
<comment type="caution">
    <text evidence="8">The sequence shown here is derived from an EMBL/GenBank/DDBJ whole genome shotgun (WGS) entry which is preliminary data.</text>
</comment>